<dbReference type="KEGG" id="mya:MORIYA_4093"/>
<dbReference type="PROSITE" id="PS00770">
    <property type="entry name" value="AA_TRANSFER_CLASS_4"/>
    <property type="match status" value="1"/>
</dbReference>
<keyword evidence="6 15" id="KW-0456">Lyase</keyword>
<dbReference type="GO" id="GO:0008153">
    <property type="term" value="P:4-aminobenzoate biosynthetic process"/>
    <property type="evidence" value="ECO:0007669"/>
    <property type="project" value="UniProtKB-UniRule"/>
</dbReference>
<evidence type="ECO:0000256" key="4">
    <source>
        <dbReference type="ARBA" id="ARBA00022898"/>
    </source>
</evidence>
<dbReference type="AlphaFoldDB" id="A0A330M270"/>
<dbReference type="InterPro" id="IPR018300">
    <property type="entry name" value="Aminotrans_IV_CS"/>
</dbReference>
<protein>
    <recommendedName>
        <fullName evidence="11 12">Aminodeoxychorismate lyase</fullName>
        <ecNumber evidence="8 12">4.1.3.38</ecNumber>
    </recommendedName>
</protein>
<comment type="subunit">
    <text evidence="3">Homodimer.</text>
</comment>
<dbReference type="Gene3D" id="3.30.470.10">
    <property type="match status" value="1"/>
</dbReference>
<dbReference type="NCBIfam" id="NF004761">
    <property type="entry name" value="PRK06092.1"/>
    <property type="match status" value="1"/>
</dbReference>
<evidence type="ECO:0000256" key="6">
    <source>
        <dbReference type="ARBA" id="ARBA00023239"/>
    </source>
</evidence>
<comment type="cofactor">
    <cofactor evidence="1 14">
        <name>pyridoxal 5'-phosphate</name>
        <dbReference type="ChEBI" id="CHEBI:597326"/>
    </cofactor>
</comment>
<dbReference type="FunFam" id="3.20.10.10:FF:000002">
    <property type="entry name" value="D-alanine aminotransferase"/>
    <property type="match status" value="1"/>
</dbReference>
<organism evidence="15 16">
    <name type="scientific">Moritella yayanosii</name>
    <dbReference type="NCBI Taxonomy" id="69539"/>
    <lineage>
        <taxon>Bacteria</taxon>
        <taxon>Pseudomonadati</taxon>
        <taxon>Pseudomonadota</taxon>
        <taxon>Gammaproteobacteria</taxon>
        <taxon>Alteromonadales</taxon>
        <taxon>Moritellaceae</taxon>
        <taxon>Moritella</taxon>
    </lineage>
</organism>
<proteinExistence type="inferred from homology"/>
<dbReference type="SUPFAM" id="SSF56752">
    <property type="entry name" value="D-aminoacid aminotransferase-like PLP-dependent enzymes"/>
    <property type="match status" value="1"/>
</dbReference>
<comment type="similarity">
    <text evidence="2 13">Belongs to the class-IV pyridoxal-phosphate-dependent aminotransferase family.</text>
</comment>
<evidence type="ECO:0000256" key="12">
    <source>
        <dbReference type="NCBIfam" id="TIGR03461"/>
    </source>
</evidence>
<evidence type="ECO:0000256" key="14">
    <source>
        <dbReference type="RuleBase" id="RU004516"/>
    </source>
</evidence>
<keyword evidence="4 14" id="KW-0663">Pyridoxal phosphate</keyword>
<comment type="pathway">
    <text evidence="7">Cofactor biosynthesis; tetrahydrofolate biosynthesis; 4-aminobenzoate from chorismate: step 2/2.</text>
</comment>
<evidence type="ECO:0000256" key="1">
    <source>
        <dbReference type="ARBA" id="ARBA00001933"/>
    </source>
</evidence>
<dbReference type="InterPro" id="IPR017824">
    <property type="entry name" value="Aminodeoxychorismate_lyase_IV"/>
</dbReference>
<dbReference type="InterPro" id="IPR036038">
    <property type="entry name" value="Aminotransferase-like"/>
</dbReference>
<dbReference type="InterPro" id="IPR043132">
    <property type="entry name" value="BCAT-like_C"/>
</dbReference>
<dbReference type="InterPro" id="IPR043131">
    <property type="entry name" value="BCAT-like_N"/>
</dbReference>
<dbReference type="InterPro" id="IPR050571">
    <property type="entry name" value="Class-IV_PLP-Dep_Aminotrnsfr"/>
</dbReference>
<evidence type="ECO:0000313" key="16">
    <source>
        <dbReference type="Proteomes" id="UP000250163"/>
    </source>
</evidence>
<dbReference type="EMBL" id="LS483250">
    <property type="protein sequence ID" value="SQD80545.1"/>
    <property type="molecule type" value="Genomic_DNA"/>
</dbReference>
<dbReference type="RefSeq" id="WP_112717945.1">
    <property type="nucleotide sequence ID" value="NZ_LS483250.1"/>
</dbReference>
<dbReference type="Proteomes" id="UP000250163">
    <property type="component" value="Chromosome MORIYA"/>
</dbReference>
<comment type="function">
    <text evidence="10">Involved in the biosynthesis of p-aminobenzoate (PABA), a precursor of tetrahydrofolate. Converts 4-amino-4-deoxychorismate into 4-aminobenzoate (PABA) and pyruvate.</text>
</comment>
<evidence type="ECO:0000256" key="10">
    <source>
        <dbReference type="ARBA" id="ARBA00054027"/>
    </source>
</evidence>
<accession>A0A330M270</accession>
<gene>
    <name evidence="15" type="primary">pabC</name>
    <name evidence="15" type="ORF">MORIYA_4093</name>
</gene>
<evidence type="ECO:0000256" key="13">
    <source>
        <dbReference type="RuleBase" id="RU004106"/>
    </source>
</evidence>
<dbReference type="InterPro" id="IPR001544">
    <property type="entry name" value="Aminotrans_IV"/>
</dbReference>
<dbReference type="PANTHER" id="PTHR42743:SF2">
    <property type="entry name" value="AMINODEOXYCHORISMATE LYASE"/>
    <property type="match status" value="1"/>
</dbReference>
<reference evidence="16" key="1">
    <citation type="submission" date="2018-05" db="EMBL/GenBank/DDBJ databases">
        <authorList>
            <person name="Cea G.-C."/>
            <person name="William W."/>
        </authorList>
    </citation>
    <scope>NUCLEOTIDE SEQUENCE [LARGE SCALE GENOMIC DNA]</scope>
    <source>
        <strain evidence="16">DB21MT 5</strain>
    </source>
</reference>
<dbReference type="GO" id="GO:0005829">
    <property type="term" value="C:cytosol"/>
    <property type="evidence" value="ECO:0007669"/>
    <property type="project" value="TreeGrafter"/>
</dbReference>
<dbReference type="Pfam" id="PF01063">
    <property type="entry name" value="Aminotran_4"/>
    <property type="match status" value="1"/>
</dbReference>
<dbReference type="Gene3D" id="3.20.10.10">
    <property type="entry name" value="D-amino Acid Aminotransferase, subunit A, domain 2"/>
    <property type="match status" value="1"/>
</dbReference>
<evidence type="ECO:0000256" key="7">
    <source>
        <dbReference type="ARBA" id="ARBA00035633"/>
    </source>
</evidence>
<comment type="catalytic activity">
    <reaction evidence="9">
        <text>4-amino-4-deoxychorismate = 4-aminobenzoate + pyruvate + H(+)</text>
        <dbReference type="Rhea" id="RHEA:16201"/>
        <dbReference type="ChEBI" id="CHEBI:15361"/>
        <dbReference type="ChEBI" id="CHEBI:15378"/>
        <dbReference type="ChEBI" id="CHEBI:17836"/>
        <dbReference type="ChEBI" id="CHEBI:58406"/>
        <dbReference type="EC" id="4.1.3.38"/>
    </reaction>
</comment>
<evidence type="ECO:0000256" key="2">
    <source>
        <dbReference type="ARBA" id="ARBA00009320"/>
    </source>
</evidence>
<dbReference type="PANTHER" id="PTHR42743">
    <property type="entry name" value="AMINO-ACID AMINOTRANSFERASE"/>
    <property type="match status" value="1"/>
</dbReference>
<evidence type="ECO:0000256" key="3">
    <source>
        <dbReference type="ARBA" id="ARBA00011738"/>
    </source>
</evidence>
<dbReference type="GO" id="GO:0046656">
    <property type="term" value="P:folic acid biosynthetic process"/>
    <property type="evidence" value="ECO:0007669"/>
    <property type="project" value="UniProtKB-KW"/>
</dbReference>
<evidence type="ECO:0000256" key="5">
    <source>
        <dbReference type="ARBA" id="ARBA00022909"/>
    </source>
</evidence>
<evidence type="ECO:0000313" key="15">
    <source>
        <dbReference type="EMBL" id="SQD80545.1"/>
    </source>
</evidence>
<evidence type="ECO:0000256" key="8">
    <source>
        <dbReference type="ARBA" id="ARBA00035676"/>
    </source>
</evidence>
<evidence type="ECO:0000256" key="9">
    <source>
        <dbReference type="ARBA" id="ARBA00049529"/>
    </source>
</evidence>
<keyword evidence="5" id="KW-0289">Folate biosynthesis</keyword>
<dbReference type="EC" id="4.1.3.38" evidence="8 12"/>
<name>A0A330M270_9GAMM</name>
<keyword evidence="16" id="KW-1185">Reference proteome</keyword>
<dbReference type="OrthoDB" id="9805628at2"/>
<dbReference type="GO" id="GO:0030170">
    <property type="term" value="F:pyridoxal phosphate binding"/>
    <property type="evidence" value="ECO:0007669"/>
    <property type="project" value="InterPro"/>
</dbReference>
<sequence>MMINGSPSQNVAIADRGFNFGDGHFTTIKMAAGQALLLDLHLARLQQACAVLAIEFSQWDELVTAIKQQALALQEGVLKVTITRGEGGRGYSYAYGTTGCSSANWYLQHRLIPPTYSEWAKSGIELMLCDYQQTVNPALAGLKTLNRLDQVMIKQELDAHNMADGLVCSTDGYVIETAVANVFWVTAGKVYTPSTKRSGVEGVMKIHISNLLNSLGLTLNSGDYTVADVQAADEVFITNSVMGVVPVKAILTQADKSDDDAIYYDLSVSNLSVWRLLQLELQQAIQA</sequence>
<dbReference type="GO" id="GO:0008696">
    <property type="term" value="F:4-amino-4-deoxychorismate lyase activity"/>
    <property type="evidence" value="ECO:0007669"/>
    <property type="project" value="UniProtKB-UniRule"/>
</dbReference>
<evidence type="ECO:0000256" key="11">
    <source>
        <dbReference type="ARBA" id="ARBA00069174"/>
    </source>
</evidence>
<dbReference type="NCBIfam" id="TIGR03461">
    <property type="entry name" value="pabC_Proteo"/>
    <property type="match status" value="1"/>
</dbReference>